<feature type="transmembrane region" description="Helical" evidence="1">
    <location>
        <begin position="119"/>
        <end position="148"/>
    </location>
</feature>
<dbReference type="AlphaFoldDB" id="A0A2M6WKX8"/>
<sequence>MIPLETTTLKNGVRNHIQFLVTIQIFFVAVLYSFYRSIDSSEVVANNVGNNWGVGVAFCILSYLLVSFLSEKNVKFFAWIQGLLAINLLAFIFPIIIVIVTANNSLEFNIQWVFTIVNWVFIASLYVSLYLPIIITVLITIMIFITLLTDRKIENL</sequence>
<name>A0A2M6WKX8_9BACT</name>
<gene>
    <name evidence="2" type="ORF">COU06_00225</name>
</gene>
<feature type="transmembrane region" description="Helical" evidence="1">
    <location>
        <begin position="76"/>
        <end position="99"/>
    </location>
</feature>
<dbReference type="EMBL" id="PFAY01000002">
    <property type="protein sequence ID" value="PIT93384.1"/>
    <property type="molecule type" value="Genomic_DNA"/>
</dbReference>
<keyword evidence="1" id="KW-0472">Membrane</keyword>
<feature type="transmembrane region" description="Helical" evidence="1">
    <location>
        <begin position="50"/>
        <end position="69"/>
    </location>
</feature>
<accession>A0A2M6WKX8</accession>
<reference evidence="3" key="1">
    <citation type="submission" date="2017-09" db="EMBL/GenBank/DDBJ databases">
        <title>Depth-based differentiation of microbial function through sediment-hosted aquifers and enrichment of novel symbionts in the deep terrestrial subsurface.</title>
        <authorList>
            <person name="Probst A.J."/>
            <person name="Ladd B."/>
            <person name="Jarett J.K."/>
            <person name="Geller-Mcgrath D.E."/>
            <person name="Sieber C.M.K."/>
            <person name="Emerson J.B."/>
            <person name="Anantharaman K."/>
            <person name="Thomas B.C."/>
            <person name="Malmstrom R."/>
            <person name="Stieglmeier M."/>
            <person name="Klingl A."/>
            <person name="Woyke T."/>
            <person name="Ryan C.M."/>
            <person name="Banfield J.F."/>
        </authorList>
    </citation>
    <scope>NUCLEOTIDE SEQUENCE [LARGE SCALE GENOMIC DNA]</scope>
</reference>
<evidence type="ECO:0000313" key="2">
    <source>
        <dbReference type="EMBL" id="PIT93384.1"/>
    </source>
</evidence>
<keyword evidence="1" id="KW-1133">Transmembrane helix</keyword>
<feature type="transmembrane region" description="Helical" evidence="1">
    <location>
        <begin position="19"/>
        <end position="38"/>
    </location>
</feature>
<keyword evidence="1" id="KW-0812">Transmembrane</keyword>
<organism evidence="2 3">
    <name type="scientific">Candidatus Harrisonbacteria bacterium CG10_big_fil_rev_8_21_14_0_10_38_8</name>
    <dbReference type="NCBI Taxonomy" id="1974582"/>
    <lineage>
        <taxon>Bacteria</taxon>
        <taxon>Candidatus Harrisoniibacteriota</taxon>
    </lineage>
</organism>
<evidence type="ECO:0000256" key="1">
    <source>
        <dbReference type="SAM" id="Phobius"/>
    </source>
</evidence>
<evidence type="ECO:0000313" key="3">
    <source>
        <dbReference type="Proteomes" id="UP000229112"/>
    </source>
</evidence>
<proteinExistence type="predicted"/>
<dbReference type="Proteomes" id="UP000229112">
    <property type="component" value="Unassembled WGS sequence"/>
</dbReference>
<comment type="caution">
    <text evidence="2">The sequence shown here is derived from an EMBL/GenBank/DDBJ whole genome shotgun (WGS) entry which is preliminary data.</text>
</comment>
<protein>
    <submittedName>
        <fullName evidence="2">Uncharacterized protein</fullName>
    </submittedName>
</protein>